<evidence type="ECO:0000256" key="1">
    <source>
        <dbReference type="ARBA" id="ARBA00001947"/>
    </source>
</evidence>
<sequence>MKSDKDWKKELSQEQYAVLREHGTERAGTSPLDKNYAPGEYRCAACGLPLFSSETKYDSGSGWPSFWAPLDEAVGTSTDFKLIYPRTEVHCRRCGGHLGHVFEDGPEPTGQRYCMNGVALDFVPKED</sequence>
<keyword evidence="5" id="KW-0862">Zinc</keyword>
<dbReference type="GO" id="GO:0030091">
    <property type="term" value="P:protein repair"/>
    <property type="evidence" value="ECO:0007669"/>
    <property type="project" value="InterPro"/>
</dbReference>
<keyword evidence="6" id="KW-0560">Oxidoreductase</keyword>
<evidence type="ECO:0000256" key="3">
    <source>
        <dbReference type="ARBA" id="ARBA00012499"/>
    </source>
</evidence>
<feature type="domain" description="MsrB" evidence="8">
    <location>
        <begin position="4"/>
        <end position="125"/>
    </location>
</feature>
<dbReference type="PROSITE" id="PS51790">
    <property type="entry name" value="MSRB"/>
    <property type="match status" value="1"/>
</dbReference>
<comment type="catalytic activity">
    <reaction evidence="7">
        <text>L-methionyl-[protein] + [thioredoxin]-disulfide + H2O = L-methionyl-(R)-S-oxide-[protein] + [thioredoxin]-dithiol</text>
        <dbReference type="Rhea" id="RHEA:24164"/>
        <dbReference type="Rhea" id="RHEA-COMP:10698"/>
        <dbReference type="Rhea" id="RHEA-COMP:10700"/>
        <dbReference type="Rhea" id="RHEA-COMP:12313"/>
        <dbReference type="Rhea" id="RHEA-COMP:12314"/>
        <dbReference type="ChEBI" id="CHEBI:15377"/>
        <dbReference type="ChEBI" id="CHEBI:16044"/>
        <dbReference type="ChEBI" id="CHEBI:29950"/>
        <dbReference type="ChEBI" id="CHEBI:45764"/>
        <dbReference type="ChEBI" id="CHEBI:50058"/>
        <dbReference type="EC" id="1.8.4.12"/>
    </reaction>
</comment>
<dbReference type="InterPro" id="IPR002579">
    <property type="entry name" value="Met_Sox_Rdtase_MsrB_dom"/>
</dbReference>
<dbReference type="SUPFAM" id="SSF51316">
    <property type="entry name" value="Mss4-like"/>
    <property type="match status" value="1"/>
</dbReference>
<gene>
    <name evidence="9" type="ORF">W911_09240</name>
</gene>
<reference evidence="9 10" key="1">
    <citation type="journal article" date="2014" name="Genome Announc.">
        <title>Complete Genome Sequence of Hyphomicrobium nitrativorans Strain NL23, a Denitrifying Bacterium Isolated from Biofilm of a Methanol-Fed Denitrification System Treating Seawater at the Montreal Biodome.</title>
        <authorList>
            <person name="Martineau C."/>
            <person name="Villeneuve C."/>
            <person name="Mauffrey F."/>
            <person name="Villemur R."/>
        </authorList>
    </citation>
    <scope>NUCLEOTIDE SEQUENCE [LARGE SCALE GENOMIC DNA]</scope>
    <source>
        <strain evidence="9">NL23</strain>
    </source>
</reference>
<evidence type="ECO:0000256" key="2">
    <source>
        <dbReference type="ARBA" id="ARBA00007174"/>
    </source>
</evidence>
<evidence type="ECO:0000313" key="9">
    <source>
        <dbReference type="EMBL" id="AHB48533.1"/>
    </source>
</evidence>
<dbReference type="AlphaFoldDB" id="V5SDC7"/>
<dbReference type="Pfam" id="PF01641">
    <property type="entry name" value="SelR"/>
    <property type="match status" value="1"/>
</dbReference>
<dbReference type="PANTHER" id="PTHR10173">
    <property type="entry name" value="METHIONINE SULFOXIDE REDUCTASE"/>
    <property type="match status" value="1"/>
</dbReference>
<dbReference type="FunFam" id="2.170.150.20:FF:000001">
    <property type="entry name" value="Peptide methionine sulfoxide reductase MsrB"/>
    <property type="match status" value="1"/>
</dbReference>
<comment type="cofactor">
    <cofactor evidence="1">
        <name>Zn(2+)</name>
        <dbReference type="ChEBI" id="CHEBI:29105"/>
    </cofactor>
</comment>
<dbReference type="GO" id="GO:0006979">
    <property type="term" value="P:response to oxidative stress"/>
    <property type="evidence" value="ECO:0007669"/>
    <property type="project" value="InterPro"/>
</dbReference>
<dbReference type="NCBIfam" id="TIGR00357">
    <property type="entry name" value="peptide-methionine (R)-S-oxide reductase MsrB"/>
    <property type="match status" value="1"/>
</dbReference>
<dbReference type="GO" id="GO:0033743">
    <property type="term" value="F:peptide-methionine (R)-S-oxide reductase activity"/>
    <property type="evidence" value="ECO:0007669"/>
    <property type="project" value="UniProtKB-EC"/>
</dbReference>
<evidence type="ECO:0000256" key="4">
    <source>
        <dbReference type="ARBA" id="ARBA00022723"/>
    </source>
</evidence>
<organism evidence="9 10">
    <name type="scientific">Hyphomicrobium nitrativorans NL23</name>
    <dbReference type="NCBI Taxonomy" id="1029756"/>
    <lineage>
        <taxon>Bacteria</taxon>
        <taxon>Pseudomonadati</taxon>
        <taxon>Pseudomonadota</taxon>
        <taxon>Alphaproteobacteria</taxon>
        <taxon>Hyphomicrobiales</taxon>
        <taxon>Hyphomicrobiaceae</taxon>
        <taxon>Hyphomicrobium</taxon>
    </lineage>
</organism>
<dbReference type="OrthoDB" id="9785497at2"/>
<evidence type="ECO:0000259" key="8">
    <source>
        <dbReference type="PROSITE" id="PS51790"/>
    </source>
</evidence>
<dbReference type="EC" id="1.8.4.12" evidence="3"/>
<dbReference type="EMBL" id="CP006912">
    <property type="protein sequence ID" value="AHB48533.1"/>
    <property type="molecule type" value="Genomic_DNA"/>
</dbReference>
<comment type="similarity">
    <text evidence="2">Belongs to the MsrB Met sulfoxide reductase family.</text>
</comment>
<keyword evidence="4" id="KW-0479">Metal-binding</keyword>
<dbReference type="GO" id="GO:0046872">
    <property type="term" value="F:metal ion binding"/>
    <property type="evidence" value="ECO:0007669"/>
    <property type="project" value="UniProtKB-KW"/>
</dbReference>
<dbReference type="InterPro" id="IPR028427">
    <property type="entry name" value="Met_Sox_Rdtase_MsrB"/>
</dbReference>
<accession>V5SDC7</accession>
<dbReference type="PANTHER" id="PTHR10173:SF57">
    <property type="entry name" value="PEPTIDE-METHIONINE (R)-S-OXIDE REDUCTASE"/>
    <property type="match status" value="1"/>
</dbReference>
<keyword evidence="10" id="KW-1185">Reference proteome</keyword>
<proteinExistence type="inferred from homology"/>
<name>V5SDC7_9HYPH</name>
<evidence type="ECO:0000256" key="7">
    <source>
        <dbReference type="ARBA" id="ARBA00048488"/>
    </source>
</evidence>
<dbReference type="InterPro" id="IPR011057">
    <property type="entry name" value="Mss4-like_sf"/>
</dbReference>
<dbReference type="STRING" id="1029756.W911_09240"/>
<dbReference type="RefSeq" id="WP_023787217.1">
    <property type="nucleotide sequence ID" value="NC_022997.1"/>
</dbReference>
<dbReference type="GO" id="GO:0005737">
    <property type="term" value="C:cytoplasm"/>
    <property type="evidence" value="ECO:0007669"/>
    <property type="project" value="TreeGrafter"/>
</dbReference>
<protein>
    <recommendedName>
        <fullName evidence="3">peptide-methionine (R)-S-oxide reductase</fullName>
        <ecNumber evidence="3">1.8.4.12</ecNumber>
    </recommendedName>
</protein>
<dbReference type="PATRIC" id="fig|1029756.8.peg.1926"/>
<dbReference type="KEGG" id="hni:W911_09240"/>
<evidence type="ECO:0000313" key="10">
    <source>
        <dbReference type="Proteomes" id="UP000018542"/>
    </source>
</evidence>
<dbReference type="HOGENOM" id="CLU_031040_8_5_5"/>
<dbReference type="Gene3D" id="2.170.150.20">
    <property type="entry name" value="Peptide methionine sulfoxide reductase"/>
    <property type="match status" value="1"/>
</dbReference>
<evidence type="ECO:0000256" key="5">
    <source>
        <dbReference type="ARBA" id="ARBA00022833"/>
    </source>
</evidence>
<dbReference type="Proteomes" id="UP000018542">
    <property type="component" value="Chromosome"/>
</dbReference>
<evidence type="ECO:0000256" key="6">
    <source>
        <dbReference type="ARBA" id="ARBA00023002"/>
    </source>
</evidence>